<dbReference type="CDD" id="cd14854">
    <property type="entry name" value="TRAPPC2L"/>
    <property type="match status" value="1"/>
</dbReference>
<keyword evidence="5" id="KW-0812">Transmembrane</keyword>
<evidence type="ECO:0000256" key="1">
    <source>
        <dbReference type="ARBA" id="ARBA00004556"/>
    </source>
</evidence>
<dbReference type="Pfam" id="PF04628">
    <property type="entry name" value="Sedlin_N"/>
    <property type="match status" value="1"/>
</dbReference>
<dbReference type="OrthoDB" id="10258445at2759"/>
<keyword evidence="5" id="KW-0472">Membrane</keyword>
<evidence type="ECO:0000256" key="5">
    <source>
        <dbReference type="SAM" id="Phobius"/>
    </source>
</evidence>
<evidence type="ECO:0000256" key="3">
    <source>
        <dbReference type="ARBA" id="ARBA00022892"/>
    </source>
</evidence>
<reference evidence="6" key="1">
    <citation type="submission" date="2019-09" db="EMBL/GenBank/DDBJ databases">
        <title>Organ-specific transcriptomic study of the physiology of the cattle tick, Rhipicephalus microplus.</title>
        <authorList>
            <person name="Tirloni L."/>
            <person name="Braz G."/>
            <person name="Gandara A.C.P."/>
            <person name="Sabadin G.A."/>
            <person name="da Silva R.M."/>
            <person name="Guizzo M.G."/>
            <person name="Machado J.A."/>
            <person name="Costa E.P."/>
            <person name="Gomes H.F."/>
            <person name="Moraes J."/>
            <person name="Mota M.B.S."/>
            <person name="Mesquita R.D."/>
            <person name="Alvarenga P.H."/>
            <person name="Alves F."/>
            <person name="Seixas A."/>
            <person name="da Fonseca R.N."/>
            <person name="Fogaca A."/>
            <person name="Logullo C."/>
            <person name="Tanaka A."/>
            <person name="Daffre S."/>
            <person name="Termignoni C."/>
            <person name="Vaz I.S.Jr."/>
            <person name="Oliveira P.L."/>
            <person name="Ribeiro J.M."/>
        </authorList>
    </citation>
    <scope>NUCLEOTIDE SEQUENCE</scope>
    <source>
        <strain evidence="6">Porto Alegre</strain>
    </source>
</reference>
<comment type="similarity">
    <text evidence="2">Belongs to the TRAPP small subunits family. Sedlin subfamily.</text>
</comment>
<sequence length="158" mass="17686">MAVAVAVIGRENSPLFVKTVTPCNELKFLYTIHTSLDVVEEKISPGNKSSGDVRELYLGLLYPTEDYKVYGYVTNTKTKFIVIVETSRTTLRDNEIRQMFHKLHASYCDVVCNPFYVPGGQILSRSVLSILSLVRLCINIIALIALVNFNALILKISV</sequence>
<dbReference type="VEuPathDB" id="VectorBase:LOC119176375"/>
<feature type="transmembrane region" description="Helical" evidence="5">
    <location>
        <begin position="133"/>
        <end position="154"/>
    </location>
</feature>
<keyword evidence="3" id="KW-0931">ER-Golgi transport</keyword>
<dbReference type="InterPro" id="IPR011012">
    <property type="entry name" value="Longin-like_dom_sf"/>
</dbReference>
<evidence type="ECO:0000313" key="6">
    <source>
        <dbReference type="EMBL" id="NOV33788.1"/>
    </source>
</evidence>
<comment type="subcellular location">
    <subcellularLocation>
        <location evidence="1">Cytoplasm</location>
        <location evidence="1">Perinuclear region</location>
    </subcellularLocation>
</comment>
<accession>A0A6M2CJR5</accession>
<keyword evidence="5" id="KW-1133">Transmembrane helix</keyword>
<name>A0A6M2CJR5_RHIMP</name>
<evidence type="ECO:0000256" key="4">
    <source>
        <dbReference type="ARBA" id="ARBA00024408"/>
    </source>
</evidence>
<dbReference type="GO" id="GO:0006888">
    <property type="term" value="P:endoplasmic reticulum to Golgi vesicle-mediated transport"/>
    <property type="evidence" value="ECO:0007669"/>
    <property type="project" value="InterPro"/>
</dbReference>
<organism evidence="6">
    <name type="scientific">Rhipicephalus microplus</name>
    <name type="common">Cattle tick</name>
    <name type="synonym">Boophilus microplus</name>
    <dbReference type="NCBI Taxonomy" id="6941"/>
    <lineage>
        <taxon>Eukaryota</taxon>
        <taxon>Metazoa</taxon>
        <taxon>Ecdysozoa</taxon>
        <taxon>Arthropoda</taxon>
        <taxon>Chelicerata</taxon>
        <taxon>Arachnida</taxon>
        <taxon>Acari</taxon>
        <taxon>Parasitiformes</taxon>
        <taxon>Ixodida</taxon>
        <taxon>Ixodoidea</taxon>
        <taxon>Ixodidae</taxon>
        <taxon>Rhipicephalinae</taxon>
        <taxon>Rhipicephalus</taxon>
        <taxon>Boophilus</taxon>
    </lineage>
</organism>
<dbReference type="Gene3D" id="3.30.450.70">
    <property type="match status" value="1"/>
</dbReference>
<dbReference type="EMBL" id="GHWJ01001051">
    <property type="protein sequence ID" value="NOV33788.1"/>
    <property type="molecule type" value="Transcribed_RNA"/>
</dbReference>
<dbReference type="SUPFAM" id="SSF64356">
    <property type="entry name" value="SNARE-like"/>
    <property type="match status" value="1"/>
</dbReference>
<dbReference type="AlphaFoldDB" id="A0A6M2CJR5"/>
<dbReference type="GO" id="GO:0048471">
    <property type="term" value="C:perinuclear region of cytoplasm"/>
    <property type="evidence" value="ECO:0007669"/>
    <property type="project" value="UniProtKB-SubCell"/>
</dbReference>
<dbReference type="PANTHER" id="PTHR12403">
    <property type="entry name" value="TRAFFICKING PROTEIN PARTICLE COMPLEX SUBUNIT 2"/>
    <property type="match status" value="1"/>
</dbReference>
<protein>
    <recommendedName>
        <fullName evidence="4">Trafficking protein particle complex subunit 2-like protein</fullName>
    </recommendedName>
</protein>
<dbReference type="InterPro" id="IPR006722">
    <property type="entry name" value="Sedlin"/>
</dbReference>
<keyword evidence="3" id="KW-0813">Transport</keyword>
<proteinExistence type="inferred from homology"/>
<dbReference type="InterPro" id="IPR044760">
    <property type="entry name" value="TRAPPC2L"/>
</dbReference>
<evidence type="ECO:0000256" key="2">
    <source>
        <dbReference type="ARBA" id="ARBA00006626"/>
    </source>
</evidence>